<accession>A0A502BU92</accession>
<evidence type="ECO:0000313" key="3">
    <source>
        <dbReference type="Proteomes" id="UP000315388"/>
    </source>
</evidence>
<sequence>MANDVTQSTTPEQGELNLSVAMETERNGVGMGVLSNGTPYLTLRGLAAMCGVDHSLIVRITSQWIDEPLKPRERRIREIIREHGGDDTVAFWGVVKDGTIQHIVPDVVCMAILEYYAFEANSSAQEHALRSFRVLARKGFEDFIYSQVGYNPSGAVDISWKQFHDRVSLSYHTVPDGYFSIFKEIADMLVTMIREGANLGSKFIPDISVGQAWAKYWKENSLEVLYGERKQYDHNYPAYFPQAMSNPQPAYCYPDDALAEFRKWLKKTYLTTGLPKYLNNKVQQGQIPAKHAAAAIEAFKPKAIPSKPH</sequence>
<evidence type="ECO:0000259" key="1">
    <source>
        <dbReference type="Pfam" id="PF26567"/>
    </source>
</evidence>
<feature type="domain" description="BstA-like C-terminal" evidence="1">
    <location>
        <begin position="160"/>
        <end position="284"/>
    </location>
</feature>
<organism evidence="2 3">
    <name type="scientific">Brucella gallinifaecis</name>
    <dbReference type="NCBI Taxonomy" id="215590"/>
    <lineage>
        <taxon>Bacteria</taxon>
        <taxon>Pseudomonadati</taxon>
        <taxon>Pseudomonadota</taxon>
        <taxon>Alphaproteobacteria</taxon>
        <taxon>Hyphomicrobiales</taxon>
        <taxon>Brucellaceae</taxon>
        <taxon>Brucella/Ochrobactrum group</taxon>
        <taxon>Brucella</taxon>
    </lineage>
</organism>
<dbReference type="EMBL" id="VEWJ01000002">
    <property type="protein sequence ID" value="TPF76746.1"/>
    <property type="molecule type" value="Genomic_DNA"/>
</dbReference>
<dbReference type="AlphaFoldDB" id="A0A502BU92"/>
<reference evidence="2 3" key="1">
    <citation type="journal article" date="2003" name="Int. J. Syst. Evol. Microbiol.">
        <title>Towards a standardized format for the description of a novel species (of an established genus): Ochrobactrum gallinifaecis sp. nov.</title>
        <authorList>
            <person name="Kampfer P."/>
            <person name="Buczolits S."/>
            <person name="Albrecht A."/>
            <person name="Busse H.J."/>
            <person name="Stackebrandt E."/>
        </authorList>
    </citation>
    <scope>NUCLEOTIDE SEQUENCE [LARGE SCALE GENOMIC DNA]</scope>
    <source>
        <strain evidence="2 3">ISO 196</strain>
    </source>
</reference>
<gene>
    <name evidence="2" type="ORF">FHY56_04450</name>
</gene>
<evidence type="ECO:0000313" key="2">
    <source>
        <dbReference type="EMBL" id="TPF76746.1"/>
    </source>
</evidence>
<comment type="caution">
    <text evidence="2">The sequence shown here is derived from an EMBL/GenBank/DDBJ whole genome shotgun (WGS) entry which is preliminary data.</text>
</comment>
<dbReference type="Pfam" id="PF26567">
    <property type="entry name" value="BstA_C"/>
    <property type="match status" value="1"/>
</dbReference>
<keyword evidence="3" id="KW-1185">Reference proteome</keyword>
<protein>
    <recommendedName>
        <fullName evidence="1">BstA-like C-terminal domain-containing protein</fullName>
    </recommendedName>
</protein>
<dbReference type="InterPro" id="IPR058744">
    <property type="entry name" value="BstA-like_C"/>
</dbReference>
<proteinExistence type="predicted"/>
<name>A0A502BU92_9HYPH</name>
<dbReference type="Proteomes" id="UP000315388">
    <property type="component" value="Unassembled WGS sequence"/>
</dbReference>
<dbReference type="OrthoDB" id="5917964at2"/>
<dbReference type="RefSeq" id="WP_140903958.1">
    <property type="nucleotide sequence ID" value="NZ_JBHTMD010000020.1"/>
</dbReference>